<dbReference type="OrthoDB" id="2538319at2759"/>
<evidence type="ECO:0000256" key="1">
    <source>
        <dbReference type="SAM" id="MobiDB-lite"/>
    </source>
</evidence>
<dbReference type="GeneID" id="33556072"/>
<keyword evidence="3" id="KW-1185">Reference proteome</keyword>
<dbReference type="STRING" id="4999.A0A1Y1URB6"/>
<name>A0A1Y1URB6_9TREE</name>
<feature type="compositionally biased region" description="Acidic residues" evidence="1">
    <location>
        <begin position="300"/>
        <end position="311"/>
    </location>
</feature>
<dbReference type="PANTHER" id="PTHR20923">
    <property type="entry name" value="BAT4 PROTEIN-RELATED"/>
    <property type="match status" value="1"/>
</dbReference>
<feature type="compositionally biased region" description="Low complexity" evidence="1">
    <location>
        <begin position="113"/>
        <end position="125"/>
    </location>
</feature>
<dbReference type="InParanoid" id="A0A1Y1URB6"/>
<gene>
    <name evidence="2" type="ORF">BD324DRAFT_611413</name>
</gene>
<dbReference type="Proteomes" id="UP000193218">
    <property type="component" value="Unassembled WGS sequence"/>
</dbReference>
<protein>
    <recommendedName>
        <fullName evidence="4">G-patch domain-containing protein</fullName>
    </recommendedName>
</protein>
<evidence type="ECO:0000313" key="2">
    <source>
        <dbReference type="EMBL" id="ORX40590.1"/>
    </source>
</evidence>
<dbReference type="InterPro" id="IPR039146">
    <property type="entry name" value="GPANK1"/>
</dbReference>
<feature type="compositionally biased region" description="Basic and acidic residues" evidence="1">
    <location>
        <begin position="378"/>
        <end position="399"/>
    </location>
</feature>
<feature type="compositionally biased region" description="Acidic residues" evidence="1">
    <location>
        <begin position="139"/>
        <end position="148"/>
    </location>
</feature>
<dbReference type="PANTHER" id="PTHR20923:SF1">
    <property type="entry name" value="G PATCH DOMAIN AND ANKYRIN REPEAT-CONTAINING PROTEIN 1"/>
    <property type="match status" value="1"/>
</dbReference>
<accession>A0A1Y1URB6</accession>
<sequence>MTSPRPFRAGLGLPEAVVIRSGPVSASHLADQHYEPTDRQSWKEWTVNPAKHGPERLTRAPVFLPSKQQYDDLGRSLGDGVGIEVDQGDVKVPREVDDGDRVSAWYTQLASRPTTGSSTPGSGPSDLRPKGPPAIVDLTDLDDEDEDELKMEPPSTIEAEPLRVNRNEWYIRRALLRRCQLEGAPRRPLVQSKPSSIGRLVEIDLTKPLPAQPVHYVLGPENKGYAMLKDRLGWEGGGLGRPVGWLEPTTLDCFRQMPEAGPSRLASQLKAEIEEDAESQIRQREAGAAETIVDLTAASDGEDDDFDEDAAEPPRQGGPGRTAPIATALKLDRLGIGHIRSTRPGNPESVKKVTHTAKEIAQARQRAKYAGKPMSKLELGKKGKMKWSEKEKREREHRQRLAAAINA</sequence>
<dbReference type="AlphaFoldDB" id="A0A1Y1URB6"/>
<reference evidence="2 3" key="1">
    <citation type="submission" date="2017-03" db="EMBL/GenBank/DDBJ databases">
        <title>Widespread Adenine N6-methylation of Active Genes in Fungi.</title>
        <authorList>
            <consortium name="DOE Joint Genome Institute"/>
            <person name="Mondo S.J."/>
            <person name="Dannebaum R.O."/>
            <person name="Kuo R.C."/>
            <person name="Louie K.B."/>
            <person name="Bewick A.J."/>
            <person name="Labutti K."/>
            <person name="Haridas S."/>
            <person name="Kuo A."/>
            <person name="Salamov A."/>
            <person name="Ahrendt S.R."/>
            <person name="Lau R."/>
            <person name="Bowen B.P."/>
            <person name="Lipzen A."/>
            <person name="Sullivan W."/>
            <person name="Andreopoulos W.B."/>
            <person name="Clum A."/>
            <person name="Lindquist E."/>
            <person name="Daum C."/>
            <person name="Northen T.R."/>
            <person name="Ramamoorthy G."/>
            <person name="Schmitz R.J."/>
            <person name="Gryganskyi A."/>
            <person name="Culley D."/>
            <person name="Magnuson J."/>
            <person name="James T.Y."/>
            <person name="O'Malley M.A."/>
            <person name="Stajich J.E."/>
            <person name="Spatafora J.W."/>
            <person name="Visel A."/>
            <person name="Grigoriev I.V."/>
        </authorList>
    </citation>
    <scope>NUCLEOTIDE SEQUENCE [LARGE SCALE GENOMIC DNA]</scope>
    <source>
        <strain evidence="2 3">NRRL Y-17943</strain>
    </source>
</reference>
<organism evidence="2 3">
    <name type="scientific">Kockovaella imperatae</name>
    <dbReference type="NCBI Taxonomy" id="4999"/>
    <lineage>
        <taxon>Eukaryota</taxon>
        <taxon>Fungi</taxon>
        <taxon>Dikarya</taxon>
        <taxon>Basidiomycota</taxon>
        <taxon>Agaricomycotina</taxon>
        <taxon>Tremellomycetes</taxon>
        <taxon>Tremellales</taxon>
        <taxon>Cuniculitremaceae</taxon>
        <taxon>Kockovaella</taxon>
    </lineage>
</organism>
<feature type="region of interest" description="Disordered" evidence="1">
    <location>
        <begin position="298"/>
        <end position="323"/>
    </location>
</feature>
<feature type="region of interest" description="Disordered" evidence="1">
    <location>
        <begin position="108"/>
        <end position="148"/>
    </location>
</feature>
<feature type="region of interest" description="Disordered" evidence="1">
    <location>
        <begin position="364"/>
        <end position="407"/>
    </location>
</feature>
<dbReference type="RefSeq" id="XP_021874269.1">
    <property type="nucleotide sequence ID" value="XM_022014264.1"/>
</dbReference>
<proteinExistence type="predicted"/>
<dbReference type="EMBL" id="NBSH01000001">
    <property type="protein sequence ID" value="ORX40590.1"/>
    <property type="molecule type" value="Genomic_DNA"/>
</dbReference>
<comment type="caution">
    <text evidence="2">The sequence shown here is derived from an EMBL/GenBank/DDBJ whole genome shotgun (WGS) entry which is preliminary data.</text>
</comment>
<evidence type="ECO:0000313" key="3">
    <source>
        <dbReference type="Proteomes" id="UP000193218"/>
    </source>
</evidence>
<evidence type="ECO:0008006" key="4">
    <source>
        <dbReference type="Google" id="ProtNLM"/>
    </source>
</evidence>